<protein>
    <submittedName>
        <fullName evidence="6">3',5'-cyclic AMP phosphodiesterase CpdA</fullName>
    </submittedName>
</protein>
<dbReference type="PANTHER" id="PTHR42988:SF2">
    <property type="entry name" value="CYCLIC NUCLEOTIDE PHOSPHODIESTERASE CBUA0032-RELATED"/>
    <property type="match status" value="1"/>
</dbReference>
<evidence type="ECO:0000259" key="5">
    <source>
        <dbReference type="Pfam" id="PF00149"/>
    </source>
</evidence>
<proteinExistence type="inferred from homology"/>
<keyword evidence="1" id="KW-0479">Metal-binding</keyword>
<feature type="domain" description="Calcineurin-like phosphoesterase" evidence="5">
    <location>
        <begin position="4"/>
        <end position="191"/>
    </location>
</feature>
<dbReference type="AlphaFoldDB" id="A0A7X0PCR1"/>
<evidence type="ECO:0000256" key="2">
    <source>
        <dbReference type="ARBA" id="ARBA00022801"/>
    </source>
</evidence>
<dbReference type="InterPro" id="IPR029052">
    <property type="entry name" value="Metallo-depent_PP-like"/>
</dbReference>
<dbReference type="InterPro" id="IPR050884">
    <property type="entry name" value="CNP_phosphodiesterase-III"/>
</dbReference>
<reference evidence="6 7" key="1">
    <citation type="submission" date="2020-08" db="EMBL/GenBank/DDBJ databases">
        <title>Functional genomics of gut bacteria from endangered species of beetles.</title>
        <authorList>
            <person name="Carlos-Shanley C."/>
        </authorList>
    </citation>
    <scope>NUCLEOTIDE SEQUENCE [LARGE SCALE GENOMIC DNA]</scope>
    <source>
        <strain evidence="6 7">S00198</strain>
    </source>
</reference>
<keyword evidence="7" id="KW-1185">Reference proteome</keyword>
<keyword evidence="2" id="KW-0378">Hydrolase</keyword>
<dbReference type="InterPro" id="IPR004843">
    <property type="entry name" value="Calcineurin-like_PHP"/>
</dbReference>
<comment type="similarity">
    <text evidence="4">Belongs to the cyclic nucleotide phosphodiesterase class-III family.</text>
</comment>
<comment type="caution">
    <text evidence="6">The sequence shown here is derived from an EMBL/GenBank/DDBJ whole genome shotgun (WGS) entry which is preliminary data.</text>
</comment>
<dbReference type="Gene3D" id="3.60.21.10">
    <property type="match status" value="1"/>
</dbReference>
<sequence length="270" mass="29956">MSVLMHLSDLHFGAHEPVVCRAVQALARQLGVSVVVVSGDVTQRATPEQFAQAASFIRGLDAGAAVVLPGNHDLPLFAWWLRWGRAYQRFGQEFGPDLEPVRQLGRFFIVGVNTTRPWRHERGSLSGAQIARVEKELAEAYEEPWRIVVAHHPLTARNAQDKAHRPARAEEALLRWRDAGAQMLLSGHAHAAGLLQPLPGLWVSQAGTAVSHRLRHGYPNSLVILSHEADPGSPDKAQRWASRWDYDPETTAFHCVQRQWVDDPNGALAI</sequence>
<dbReference type="PANTHER" id="PTHR42988">
    <property type="entry name" value="PHOSPHOHYDROLASE"/>
    <property type="match status" value="1"/>
</dbReference>
<keyword evidence="3" id="KW-0408">Iron</keyword>
<evidence type="ECO:0000313" key="7">
    <source>
        <dbReference type="Proteomes" id="UP000575083"/>
    </source>
</evidence>
<evidence type="ECO:0000256" key="3">
    <source>
        <dbReference type="ARBA" id="ARBA00023004"/>
    </source>
</evidence>
<dbReference type="GO" id="GO:0016787">
    <property type="term" value="F:hydrolase activity"/>
    <property type="evidence" value="ECO:0007669"/>
    <property type="project" value="UniProtKB-KW"/>
</dbReference>
<dbReference type="Proteomes" id="UP000575083">
    <property type="component" value="Unassembled WGS sequence"/>
</dbReference>
<dbReference type="GO" id="GO:0046872">
    <property type="term" value="F:metal ion binding"/>
    <property type="evidence" value="ECO:0007669"/>
    <property type="project" value="UniProtKB-KW"/>
</dbReference>
<dbReference type="Pfam" id="PF00149">
    <property type="entry name" value="Metallophos"/>
    <property type="match status" value="1"/>
</dbReference>
<evidence type="ECO:0000256" key="1">
    <source>
        <dbReference type="ARBA" id="ARBA00022723"/>
    </source>
</evidence>
<evidence type="ECO:0000256" key="4">
    <source>
        <dbReference type="ARBA" id="ARBA00025742"/>
    </source>
</evidence>
<organism evidence="6 7">
    <name type="scientific">Acidovorax soli</name>
    <dbReference type="NCBI Taxonomy" id="592050"/>
    <lineage>
        <taxon>Bacteria</taxon>
        <taxon>Pseudomonadati</taxon>
        <taxon>Pseudomonadota</taxon>
        <taxon>Betaproteobacteria</taxon>
        <taxon>Burkholderiales</taxon>
        <taxon>Comamonadaceae</taxon>
        <taxon>Acidovorax</taxon>
    </lineage>
</organism>
<name>A0A7X0PCR1_9BURK</name>
<gene>
    <name evidence="6" type="ORF">HNP48_002192</name>
</gene>
<dbReference type="EMBL" id="JACHLK010000003">
    <property type="protein sequence ID" value="MBB6559525.1"/>
    <property type="molecule type" value="Genomic_DNA"/>
</dbReference>
<evidence type="ECO:0000313" key="6">
    <source>
        <dbReference type="EMBL" id="MBB6559525.1"/>
    </source>
</evidence>
<dbReference type="SUPFAM" id="SSF56300">
    <property type="entry name" value="Metallo-dependent phosphatases"/>
    <property type="match status" value="1"/>
</dbReference>
<dbReference type="RefSeq" id="WP_184856924.1">
    <property type="nucleotide sequence ID" value="NZ_JACHLK010000003.1"/>
</dbReference>
<accession>A0A7X0PCR1</accession>